<protein>
    <recommendedName>
        <fullName evidence="3">AMP-dependent synthetase</fullName>
    </recommendedName>
</protein>
<dbReference type="Gene3D" id="3.40.50.12780">
    <property type="entry name" value="N-terminal domain of ligase-like"/>
    <property type="match status" value="1"/>
</dbReference>
<accession>A0A5E7SCW9</accession>
<dbReference type="EMBL" id="CABVJG010000002">
    <property type="protein sequence ID" value="VVP83487.1"/>
    <property type="molecule type" value="Genomic_DNA"/>
</dbReference>
<reference evidence="1 2" key="1">
    <citation type="submission" date="2019-09" db="EMBL/GenBank/DDBJ databases">
        <authorList>
            <person name="Chandra G."/>
            <person name="Truman W A."/>
        </authorList>
    </citation>
    <scope>NUCLEOTIDE SEQUENCE [LARGE SCALE GENOMIC DNA]</scope>
    <source>
        <strain evidence="1">PS925</strain>
    </source>
</reference>
<evidence type="ECO:0000313" key="2">
    <source>
        <dbReference type="Proteomes" id="UP000412311"/>
    </source>
</evidence>
<sequence length="436" mass="49020">MKTSEPLNELISFARQHSPFYAKHLADVPHQVTSLTQLPLIEPLAYWQNSQSLDHWPVLTATRERALVFKTGGSTSAGKLSVYTQREWRRLVTEFGTSLSSQFKPGDRVANLFFAGDLYASFLFIHDSLAHVAVNITEFPFTGDVDSCVLAQSIEQHRINVLAGLPAHLLTFAEWLKRREQTMPGIDTLLYGGESLFASQRELLERAFPDARIASIGYASVDAGFIGSSQHDCEEDEHRMHEHHAMLEIIDEHSGEVIETCDRTGLLVLTNLDRRLMPLIRYPVGDRACWREPPGAAQRKFALKGRSASSQRVRVGIVSLMPEDIGRMTRSIAASDDWQLVIEQSGHRDVLKLRWVATAQSPATTEVDRQLRTELIAHYPLIAQLQTDHLLVLHIECCSLEDLPRHPRSGKCLRVLDLRCYGTRNKEVPDGTVDSA</sequence>
<evidence type="ECO:0000313" key="1">
    <source>
        <dbReference type="EMBL" id="VVP83487.1"/>
    </source>
</evidence>
<organism evidence="1 2">
    <name type="scientific">Pseudomonas fluorescens</name>
    <dbReference type="NCBI Taxonomy" id="294"/>
    <lineage>
        <taxon>Bacteria</taxon>
        <taxon>Pseudomonadati</taxon>
        <taxon>Pseudomonadota</taxon>
        <taxon>Gammaproteobacteria</taxon>
        <taxon>Pseudomonadales</taxon>
        <taxon>Pseudomonadaceae</taxon>
        <taxon>Pseudomonas</taxon>
    </lineage>
</organism>
<dbReference type="Proteomes" id="UP000412311">
    <property type="component" value="Unassembled WGS sequence"/>
</dbReference>
<gene>
    <name evidence="1" type="ORF">PS925_00699</name>
</gene>
<dbReference type="PANTHER" id="PTHR43845:SF1">
    <property type="entry name" value="BLR5969 PROTEIN"/>
    <property type="match status" value="1"/>
</dbReference>
<name>A0A5E7SCW9_PSEFL</name>
<dbReference type="PANTHER" id="PTHR43845">
    <property type="entry name" value="BLR5969 PROTEIN"/>
    <property type="match status" value="1"/>
</dbReference>
<dbReference type="AlphaFoldDB" id="A0A5E7SCW9"/>
<proteinExistence type="predicted"/>
<evidence type="ECO:0008006" key="3">
    <source>
        <dbReference type="Google" id="ProtNLM"/>
    </source>
</evidence>
<dbReference type="SUPFAM" id="SSF56801">
    <property type="entry name" value="Acetyl-CoA synthetase-like"/>
    <property type="match status" value="1"/>
</dbReference>
<dbReference type="RefSeq" id="WP_150792638.1">
    <property type="nucleotide sequence ID" value="NZ_CABVJG010000002.1"/>
</dbReference>
<dbReference type="InterPro" id="IPR042099">
    <property type="entry name" value="ANL_N_sf"/>
</dbReference>